<proteinExistence type="predicted"/>
<dbReference type="KEGG" id="nmy:CJ229_003250"/>
<reference evidence="2" key="1">
    <citation type="submission" date="2017-09" db="EMBL/GenBank/DDBJ databases">
        <title>Bacterial strain isolated from the female urinary microbiota.</title>
        <authorList>
            <person name="Thomas-White K."/>
            <person name="Kumar N."/>
            <person name="Forster S."/>
            <person name="Putonti C."/>
            <person name="Lawley T."/>
            <person name="Wolfe A.J."/>
        </authorList>
    </citation>
    <scope>NUCLEOTIDE SEQUENCE [LARGE SCALE GENOMIC DNA]</scope>
    <source>
        <strain evidence="2">UMB0959</strain>
    </source>
</reference>
<evidence type="ECO:0000313" key="2">
    <source>
        <dbReference type="Proteomes" id="UP000243626"/>
    </source>
</evidence>
<name>A0AAF0YM44_9STAP</name>
<evidence type="ECO:0000313" key="1">
    <source>
        <dbReference type="EMBL" id="WOS96775.1"/>
    </source>
</evidence>
<dbReference type="AlphaFoldDB" id="A0AAF0YM44"/>
<dbReference type="Proteomes" id="UP000243626">
    <property type="component" value="Chromosome"/>
</dbReference>
<dbReference type="RefSeq" id="WP_102167424.1">
    <property type="nucleotide sequence ID" value="NZ_CP136964.1"/>
</dbReference>
<sequence>MIKDFDIEDLLVDNEIHNEQVRLLAISIAEKIDDIESALRMMKQENTMLGVCVNDVRILADIIIKLTHDEIKKSQC</sequence>
<accession>A0AAF0YM44</accession>
<organism evidence="1 2">
    <name type="scientific">Nosocomiicoccus massiliensis</name>
    <dbReference type="NCBI Taxonomy" id="1232430"/>
    <lineage>
        <taxon>Bacteria</taxon>
        <taxon>Bacillati</taxon>
        <taxon>Bacillota</taxon>
        <taxon>Bacilli</taxon>
        <taxon>Bacillales</taxon>
        <taxon>Staphylococcaceae</taxon>
        <taxon>Nosocomiicoccus</taxon>
    </lineage>
</organism>
<gene>
    <name evidence="1" type="ORF">CJ229_003250</name>
</gene>
<dbReference type="EMBL" id="CP136964">
    <property type="protein sequence ID" value="WOS96775.1"/>
    <property type="molecule type" value="Genomic_DNA"/>
</dbReference>
<protein>
    <submittedName>
        <fullName evidence="1">Uncharacterized protein</fullName>
    </submittedName>
</protein>
<keyword evidence="2" id="KW-1185">Reference proteome</keyword>